<dbReference type="InterPro" id="IPR005149">
    <property type="entry name" value="Tscrpt_reg_PadR_N"/>
</dbReference>
<dbReference type="EMBL" id="CAKXZT010000157">
    <property type="protein sequence ID" value="CAH2407367.1"/>
    <property type="molecule type" value="Genomic_DNA"/>
</dbReference>
<protein>
    <submittedName>
        <fullName evidence="2">Transcriptional regulator</fullName>
    </submittedName>
</protein>
<gene>
    <name evidence="2" type="primary">yqjI</name>
    <name evidence="2" type="ORF">MES5069_60020</name>
</gene>
<dbReference type="Gene3D" id="1.10.10.10">
    <property type="entry name" value="Winged helix-like DNA-binding domain superfamily/Winged helix DNA-binding domain"/>
    <property type="match status" value="1"/>
</dbReference>
<name>A0ABM9EDI1_9HYPH</name>
<dbReference type="InterPro" id="IPR036390">
    <property type="entry name" value="WH_DNA-bd_sf"/>
</dbReference>
<keyword evidence="3" id="KW-1185">Reference proteome</keyword>
<proteinExistence type="predicted"/>
<evidence type="ECO:0000313" key="2">
    <source>
        <dbReference type="EMBL" id="CAH2407367.1"/>
    </source>
</evidence>
<dbReference type="PANTHER" id="PTHR43252:SF7">
    <property type="entry name" value="TRANSCRIPTIONAL REGULATOR YQJI"/>
    <property type="match status" value="1"/>
</dbReference>
<sequence length="239" mass="26116">MHRHHHFGKHAERVFMHMAGKFGGRGGGFGPFGHGMRGGGRGGPGDMFRAGRMLADGDLKLITLSLLAEAPRHGYDIIKALEERTSGVYSPSPGVVYPTLTFLEEAGYAVSSAEGNKKVFSITEAGQAHLNDNREMIDHVLDHLERFGRKMAKARDWFGWNDDGEDGGRRGRGGSEKRDEFRAVRHRLRAALGHFVDAPAEKQAEAIAILEGAAEALEALSRDRLLGPDAALARLPKDR</sequence>
<dbReference type="Pfam" id="PF03551">
    <property type="entry name" value="PadR"/>
    <property type="match status" value="1"/>
</dbReference>
<feature type="domain" description="Transcription regulator PadR N-terminal" evidence="1">
    <location>
        <begin position="64"/>
        <end position="131"/>
    </location>
</feature>
<accession>A0ABM9EDI1</accession>
<dbReference type="Proteomes" id="UP001153050">
    <property type="component" value="Unassembled WGS sequence"/>
</dbReference>
<reference evidence="2 3" key="1">
    <citation type="submission" date="2022-03" db="EMBL/GenBank/DDBJ databases">
        <authorList>
            <person name="Brunel B."/>
        </authorList>
    </citation>
    <scope>NUCLEOTIDE SEQUENCE [LARGE SCALE GENOMIC DNA]</scope>
    <source>
        <strain evidence="2">STM5069sample</strain>
    </source>
</reference>
<dbReference type="SUPFAM" id="SSF46785">
    <property type="entry name" value="Winged helix' DNA-binding domain"/>
    <property type="match status" value="1"/>
</dbReference>
<evidence type="ECO:0000259" key="1">
    <source>
        <dbReference type="Pfam" id="PF03551"/>
    </source>
</evidence>
<evidence type="ECO:0000313" key="3">
    <source>
        <dbReference type="Proteomes" id="UP001153050"/>
    </source>
</evidence>
<comment type="caution">
    <text evidence="2">The sequence shown here is derived from an EMBL/GenBank/DDBJ whole genome shotgun (WGS) entry which is preliminary data.</text>
</comment>
<organism evidence="2 3">
    <name type="scientific">Mesorhizobium escarrei</name>
    <dbReference type="NCBI Taxonomy" id="666018"/>
    <lineage>
        <taxon>Bacteria</taxon>
        <taxon>Pseudomonadati</taxon>
        <taxon>Pseudomonadota</taxon>
        <taxon>Alphaproteobacteria</taxon>
        <taxon>Hyphomicrobiales</taxon>
        <taxon>Phyllobacteriaceae</taxon>
        <taxon>Mesorhizobium</taxon>
    </lineage>
</organism>
<dbReference type="PANTHER" id="PTHR43252">
    <property type="entry name" value="TRANSCRIPTIONAL REGULATOR YQJI"/>
    <property type="match status" value="1"/>
</dbReference>
<dbReference type="RefSeq" id="WP_254021176.1">
    <property type="nucleotide sequence ID" value="NZ_CAKXZT010000157.1"/>
</dbReference>
<dbReference type="InterPro" id="IPR036388">
    <property type="entry name" value="WH-like_DNA-bd_sf"/>
</dbReference>